<protein>
    <submittedName>
        <fullName evidence="2">Uncharacterized protein</fullName>
    </submittedName>
</protein>
<evidence type="ECO:0000313" key="3">
    <source>
        <dbReference type="Proteomes" id="UP000075903"/>
    </source>
</evidence>
<dbReference type="VEuPathDB" id="VectorBase:AMEM016095"/>
<proteinExistence type="predicted"/>
<sequence length="245" mass="26587">MNAKEKPFQWYKVILIDRRTSPSAAAAAIARSTLLLLPPYRSPAAELFQDRLNRPLDSRGFGSPVGPASSSGHGSSSRPSFSTFTVCGTSLARASFSLAESSMYSPFSSSWPKSYELASGERVGSSGVRPRMQSMLLRLSRSSSLRVRSLRSLSISGTIWLCVIVDSRFESRLSSCRADTLVKVALSIVYSRASTAIWFDSSRSSSSLASSSNPLSCRLTMLLLARFSLISFGTSTNASRPIVRM</sequence>
<dbReference type="EnsemblMetazoa" id="AMEM016095-RA">
    <property type="protein sequence ID" value="AMEM016095-PA"/>
    <property type="gene ID" value="AMEM016095"/>
</dbReference>
<evidence type="ECO:0000256" key="1">
    <source>
        <dbReference type="SAM" id="MobiDB-lite"/>
    </source>
</evidence>
<feature type="compositionally biased region" description="Low complexity" evidence="1">
    <location>
        <begin position="60"/>
        <end position="80"/>
    </location>
</feature>
<dbReference type="AlphaFoldDB" id="A0A182VJM7"/>
<keyword evidence="3" id="KW-1185">Reference proteome</keyword>
<organism evidence="2 3">
    <name type="scientific">Anopheles merus</name>
    <name type="common">Mosquito</name>
    <dbReference type="NCBI Taxonomy" id="30066"/>
    <lineage>
        <taxon>Eukaryota</taxon>
        <taxon>Metazoa</taxon>
        <taxon>Ecdysozoa</taxon>
        <taxon>Arthropoda</taxon>
        <taxon>Hexapoda</taxon>
        <taxon>Insecta</taxon>
        <taxon>Pterygota</taxon>
        <taxon>Neoptera</taxon>
        <taxon>Endopterygota</taxon>
        <taxon>Diptera</taxon>
        <taxon>Nematocera</taxon>
        <taxon>Culicoidea</taxon>
        <taxon>Culicidae</taxon>
        <taxon>Anophelinae</taxon>
        <taxon>Anopheles</taxon>
    </lineage>
</organism>
<evidence type="ECO:0000313" key="2">
    <source>
        <dbReference type="EnsemblMetazoa" id="AMEM016095-PA"/>
    </source>
</evidence>
<dbReference type="Proteomes" id="UP000075903">
    <property type="component" value="Unassembled WGS sequence"/>
</dbReference>
<feature type="region of interest" description="Disordered" evidence="1">
    <location>
        <begin position="59"/>
        <end position="80"/>
    </location>
</feature>
<accession>A0A182VJM7</accession>
<name>A0A182VJM7_ANOME</name>
<reference evidence="2" key="1">
    <citation type="submission" date="2020-05" db="UniProtKB">
        <authorList>
            <consortium name="EnsemblMetazoa"/>
        </authorList>
    </citation>
    <scope>IDENTIFICATION</scope>
    <source>
        <strain evidence="2">MAF</strain>
    </source>
</reference>